<evidence type="ECO:0000313" key="2">
    <source>
        <dbReference type="EMBL" id="MED6146962.1"/>
    </source>
</evidence>
<proteinExistence type="predicted"/>
<gene>
    <name evidence="2" type="ORF">PIB30_039647</name>
</gene>
<reference evidence="2 3" key="1">
    <citation type="journal article" date="2023" name="Plants (Basel)">
        <title>Bridging the Gap: Combining Genomics and Transcriptomics Approaches to Understand Stylosanthes scabra, an Orphan Legume from the Brazilian Caatinga.</title>
        <authorList>
            <person name="Ferreira-Neto J.R.C."/>
            <person name="da Silva M.D."/>
            <person name="Binneck E."/>
            <person name="de Melo N.F."/>
            <person name="da Silva R.H."/>
            <person name="de Melo A.L.T.M."/>
            <person name="Pandolfi V."/>
            <person name="Bustamante F.O."/>
            <person name="Brasileiro-Vidal A.C."/>
            <person name="Benko-Iseppon A.M."/>
        </authorList>
    </citation>
    <scope>NUCLEOTIDE SEQUENCE [LARGE SCALE GENOMIC DNA]</scope>
    <source>
        <tissue evidence="2">Leaves</tissue>
    </source>
</reference>
<dbReference type="PANTHER" id="PTHR46929">
    <property type="entry name" value="EXPRESSED PROTEIN"/>
    <property type="match status" value="1"/>
</dbReference>
<accession>A0ABU6TE66</accession>
<feature type="region of interest" description="Disordered" evidence="1">
    <location>
        <begin position="81"/>
        <end position="120"/>
    </location>
</feature>
<evidence type="ECO:0000256" key="1">
    <source>
        <dbReference type="SAM" id="MobiDB-lite"/>
    </source>
</evidence>
<name>A0ABU6TE66_9FABA</name>
<sequence length="153" mass="17366">MESRHKAFMAEPEVWEELIKARPDAKKWMRTPIKHYDKLYFIYGQDRAIGNIAKRAKEMNKSMDIMKETINLNDDDFQEIEGESNDYQATSRSTSVAAGNSPDICNSNQSNWANGNQIGTERKASMSGLLEADMKRMSKGIQGLIKTLKDGNK</sequence>
<dbReference type="Proteomes" id="UP001341840">
    <property type="component" value="Unassembled WGS sequence"/>
</dbReference>
<keyword evidence="3" id="KW-1185">Reference proteome</keyword>
<evidence type="ECO:0000313" key="3">
    <source>
        <dbReference type="Proteomes" id="UP001341840"/>
    </source>
</evidence>
<dbReference type="PANTHER" id="PTHR46929:SF4">
    <property type="entry name" value="MYB_SANT-LIKE DOMAIN-CONTAINING PROTEIN"/>
    <property type="match status" value="1"/>
</dbReference>
<organism evidence="2 3">
    <name type="scientific">Stylosanthes scabra</name>
    <dbReference type="NCBI Taxonomy" id="79078"/>
    <lineage>
        <taxon>Eukaryota</taxon>
        <taxon>Viridiplantae</taxon>
        <taxon>Streptophyta</taxon>
        <taxon>Embryophyta</taxon>
        <taxon>Tracheophyta</taxon>
        <taxon>Spermatophyta</taxon>
        <taxon>Magnoliopsida</taxon>
        <taxon>eudicotyledons</taxon>
        <taxon>Gunneridae</taxon>
        <taxon>Pentapetalae</taxon>
        <taxon>rosids</taxon>
        <taxon>fabids</taxon>
        <taxon>Fabales</taxon>
        <taxon>Fabaceae</taxon>
        <taxon>Papilionoideae</taxon>
        <taxon>50 kb inversion clade</taxon>
        <taxon>dalbergioids sensu lato</taxon>
        <taxon>Dalbergieae</taxon>
        <taxon>Pterocarpus clade</taxon>
        <taxon>Stylosanthes</taxon>
    </lineage>
</organism>
<feature type="compositionally biased region" description="Polar residues" evidence="1">
    <location>
        <begin position="85"/>
        <end position="119"/>
    </location>
</feature>
<dbReference type="EMBL" id="JASCZI010090831">
    <property type="protein sequence ID" value="MED6146962.1"/>
    <property type="molecule type" value="Genomic_DNA"/>
</dbReference>
<comment type="caution">
    <text evidence="2">The sequence shown here is derived from an EMBL/GenBank/DDBJ whole genome shotgun (WGS) entry which is preliminary data.</text>
</comment>
<protein>
    <submittedName>
        <fullName evidence="2">Uncharacterized protein</fullName>
    </submittedName>
</protein>